<keyword evidence="2 8" id="KW-0813">Transport</keyword>
<dbReference type="PROSITE" id="PS52016">
    <property type="entry name" value="TONB_DEPENDENT_REC_3"/>
    <property type="match status" value="1"/>
</dbReference>
<dbReference type="InterPro" id="IPR012910">
    <property type="entry name" value="Plug_dom"/>
</dbReference>
<keyword evidence="6 8" id="KW-0472">Membrane</keyword>
<keyword evidence="5" id="KW-0732">Signal</keyword>
<keyword evidence="7 8" id="KW-0998">Cell outer membrane</keyword>
<dbReference type="NCBIfam" id="TIGR04056">
    <property type="entry name" value="OMP_RagA_SusC"/>
    <property type="match status" value="1"/>
</dbReference>
<dbReference type="InterPro" id="IPR023996">
    <property type="entry name" value="TonB-dep_OMP_SusC/RagA"/>
</dbReference>
<evidence type="ECO:0000256" key="2">
    <source>
        <dbReference type="ARBA" id="ARBA00022448"/>
    </source>
</evidence>
<feature type="domain" description="TonB-dependent receptor plug" evidence="9">
    <location>
        <begin position="137"/>
        <end position="248"/>
    </location>
</feature>
<dbReference type="Pfam" id="PF13715">
    <property type="entry name" value="CarbopepD_reg_2"/>
    <property type="match status" value="1"/>
</dbReference>
<dbReference type="GO" id="GO:0015344">
    <property type="term" value="F:siderophore uptake transmembrane transporter activity"/>
    <property type="evidence" value="ECO:0007669"/>
    <property type="project" value="TreeGrafter"/>
</dbReference>
<dbReference type="Proteomes" id="UP000308528">
    <property type="component" value="Unassembled WGS sequence"/>
</dbReference>
<dbReference type="NCBIfam" id="TIGR04057">
    <property type="entry name" value="SusC_RagA_signa"/>
    <property type="match status" value="1"/>
</dbReference>
<gene>
    <name evidence="10" type="ORF">E4021_06215</name>
</gene>
<dbReference type="InterPro" id="IPR037066">
    <property type="entry name" value="Plug_dom_sf"/>
</dbReference>
<dbReference type="InterPro" id="IPR008969">
    <property type="entry name" value="CarboxyPept-like_regulatory"/>
</dbReference>
<evidence type="ECO:0000259" key="9">
    <source>
        <dbReference type="Pfam" id="PF07715"/>
    </source>
</evidence>
<reference evidence="10 11" key="1">
    <citation type="submission" date="2019-04" db="EMBL/GenBank/DDBJ databases">
        <title>Lewinella litorea sp. nov., isolated from a marine sand.</title>
        <authorList>
            <person name="Yoon J.-H."/>
        </authorList>
    </citation>
    <scope>NUCLEOTIDE SEQUENCE [LARGE SCALE GENOMIC DNA]</scope>
    <source>
        <strain evidence="10 11">HSMS-39</strain>
    </source>
</reference>
<dbReference type="AlphaFoldDB" id="A0A4S4NLG3"/>
<dbReference type="Gene3D" id="2.170.130.10">
    <property type="entry name" value="TonB-dependent receptor, plug domain"/>
    <property type="match status" value="1"/>
</dbReference>
<dbReference type="EMBL" id="SRSF01000002">
    <property type="protein sequence ID" value="THH40734.1"/>
    <property type="molecule type" value="Genomic_DNA"/>
</dbReference>
<keyword evidence="4 8" id="KW-0812">Transmembrane</keyword>
<evidence type="ECO:0000256" key="5">
    <source>
        <dbReference type="ARBA" id="ARBA00022729"/>
    </source>
</evidence>
<evidence type="ECO:0000313" key="10">
    <source>
        <dbReference type="EMBL" id="THH40734.1"/>
    </source>
</evidence>
<sequence>MQPHQQILTFVLTTKFGIMRFSLFLLLWCSLTVVSAANLPPGGLAAAEVSGVITDESGMPLIGATVLEEGTTNGTVTDLDGRFTINTTTEDPHLVVTYTGYQSQIIQVGTQTNFEIVMLEDSETLDEVVVVGYGIQKKRDVTASISSLNDEQIKKIATSSGVEAMQGQVSGVDIVSGGGRPGANPSIRIRGRRSLSASNDPLFVIDGIPQTSGTSAIADINPQDIESMEILKDAAGTAIYGSRGSNGVVIITTKRGSAGRTIVSYDGYYGGTSATNTVDMMNGEEFAAMKRESQRDGWNGAIPPDEEVFQDPTELESIAMGRSTDFQDLVLNDGWQMNHQLGVRGGTEATQFNISLGYFDEQGIISNMDFRRYTARVNLDQNIGSIFQAGISFTLSNSLQNYGSNATLGEALANNPLGVPYNEDGSVRFLPTNDGIRTNPLSELVENAYIDDRRVTRLFAPLYLKANLMPGLVFTTNFGPDIRYYRRGEFRGSLTNDNRGGPADAGVTNSQDFGYTWENILNYNRTLGESNDLGLTFLQSIQALRYEQNSVDVVNLPYEEQLFYNIGTAEVKGDLNSTLSEWQLASFMARATYSIQDKYLLQASLRADGSSRLAKGNQWNYFPGVSLGWRVGEEAFLDGAGWLNDLKLRVSYGEVGNTAVSPYSTQGALQRTVYAWDESPAFGFALRDIPNAELSWEVSKTLNAGIDFDILNGRVNGSFEVYRTNTEDILLARNLPPTSGYSNVLQNIGSTQTKGAEMVLGAGILRNPTGLSWDVDFNISGYRESITELALTDDEGNPIDDVGNGWFIGQPLNVFYDYNKIGIYQANEVELADSRENKVPGEIKLEDLDGDGVITPADRMILGSDVPDFFGGLTNRFEYRGVDFSFFLFFRQGQMISSNFHRGNNSLFARYNNLDVDYWTIDNPTNANPRPNENQESPRNGSTLSYFDGSFVKLRNVQLGYNLPDNVVSRIGLSRLRFYVSGQNLWFASDYDTYDPETQDIIPTTKIILGGLRATF</sequence>
<dbReference type="GO" id="GO:0044718">
    <property type="term" value="P:siderophore transmembrane transport"/>
    <property type="evidence" value="ECO:0007669"/>
    <property type="project" value="TreeGrafter"/>
</dbReference>
<dbReference type="InterPro" id="IPR039426">
    <property type="entry name" value="TonB-dep_rcpt-like"/>
</dbReference>
<dbReference type="OrthoDB" id="9768177at2"/>
<evidence type="ECO:0000256" key="6">
    <source>
        <dbReference type="ARBA" id="ARBA00023136"/>
    </source>
</evidence>
<name>A0A4S4NLG3_9BACT</name>
<dbReference type="PANTHER" id="PTHR30069:SF29">
    <property type="entry name" value="HEMOGLOBIN AND HEMOGLOBIN-HAPTOGLOBIN-BINDING PROTEIN 1-RELATED"/>
    <property type="match status" value="1"/>
</dbReference>
<evidence type="ECO:0000256" key="1">
    <source>
        <dbReference type="ARBA" id="ARBA00004571"/>
    </source>
</evidence>
<dbReference type="InterPro" id="IPR036942">
    <property type="entry name" value="Beta-barrel_TonB_sf"/>
</dbReference>
<evidence type="ECO:0000313" key="11">
    <source>
        <dbReference type="Proteomes" id="UP000308528"/>
    </source>
</evidence>
<dbReference type="SUPFAM" id="SSF49464">
    <property type="entry name" value="Carboxypeptidase regulatory domain-like"/>
    <property type="match status" value="1"/>
</dbReference>
<dbReference type="GO" id="GO:0009279">
    <property type="term" value="C:cell outer membrane"/>
    <property type="evidence" value="ECO:0007669"/>
    <property type="project" value="UniProtKB-SubCell"/>
</dbReference>
<organism evidence="10 11">
    <name type="scientific">Neolewinella litorea</name>
    <dbReference type="NCBI Taxonomy" id="2562452"/>
    <lineage>
        <taxon>Bacteria</taxon>
        <taxon>Pseudomonadati</taxon>
        <taxon>Bacteroidota</taxon>
        <taxon>Saprospiria</taxon>
        <taxon>Saprospirales</taxon>
        <taxon>Lewinellaceae</taxon>
        <taxon>Neolewinella</taxon>
    </lineage>
</organism>
<evidence type="ECO:0000256" key="4">
    <source>
        <dbReference type="ARBA" id="ARBA00022692"/>
    </source>
</evidence>
<dbReference type="FunFam" id="2.170.130.10:FF:000008">
    <property type="entry name" value="SusC/RagA family TonB-linked outer membrane protein"/>
    <property type="match status" value="1"/>
</dbReference>
<dbReference type="Pfam" id="PF07715">
    <property type="entry name" value="Plug"/>
    <property type="match status" value="1"/>
</dbReference>
<comment type="similarity">
    <text evidence="8">Belongs to the TonB-dependent receptor family.</text>
</comment>
<protein>
    <submittedName>
        <fullName evidence="10">TonB-dependent receptor</fullName>
    </submittedName>
</protein>
<accession>A0A4S4NLG3</accession>
<dbReference type="Gene3D" id="2.60.40.1120">
    <property type="entry name" value="Carboxypeptidase-like, regulatory domain"/>
    <property type="match status" value="1"/>
</dbReference>
<dbReference type="InterPro" id="IPR023997">
    <property type="entry name" value="TonB-dep_OMP_SusC/RagA_CS"/>
</dbReference>
<keyword evidence="10" id="KW-0675">Receptor</keyword>
<keyword evidence="3 8" id="KW-1134">Transmembrane beta strand</keyword>
<dbReference type="PANTHER" id="PTHR30069">
    <property type="entry name" value="TONB-DEPENDENT OUTER MEMBRANE RECEPTOR"/>
    <property type="match status" value="1"/>
</dbReference>
<proteinExistence type="inferred from homology"/>
<evidence type="ECO:0000256" key="7">
    <source>
        <dbReference type="ARBA" id="ARBA00023237"/>
    </source>
</evidence>
<comment type="caution">
    <text evidence="10">The sequence shown here is derived from an EMBL/GenBank/DDBJ whole genome shotgun (WGS) entry which is preliminary data.</text>
</comment>
<comment type="subcellular location">
    <subcellularLocation>
        <location evidence="1 8">Cell outer membrane</location>
        <topology evidence="1 8">Multi-pass membrane protein</topology>
    </subcellularLocation>
</comment>
<evidence type="ECO:0000256" key="8">
    <source>
        <dbReference type="PROSITE-ProRule" id="PRU01360"/>
    </source>
</evidence>
<evidence type="ECO:0000256" key="3">
    <source>
        <dbReference type="ARBA" id="ARBA00022452"/>
    </source>
</evidence>
<keyword evidence="11" id="KW-1185">Reference proteome</keyword>
<dbReference type="SUPFAM" id="SSF56935">
    <property type="entry name" value="Porins"/>
    <property type="match status" value="1"/>
</dbReference>
<dbReference type="Gene3D" id="2.40.170.20">
    <property type="entry name" value="TonB-dependent receptor, beta-barrel domain"/>
    <property type="match status" value="1"/>
</dbReference>